<evidence type="ECO:0000313" key="12">
    <source>
        <dbReference type="EMBL" id="SFV06941.1"/>
    </source>
</evidence>
<dbReference type="SMART" id="SM00283">
    <property type="entry name" value="MA"/>
    <property type="match status" value="1"/>
</dbReference>
<feature type="domain" description="Methyl-accepting transducer" evidence="10">
    <location>
        <begin position="296"/>
        <end position="523"/>
    </location>
</feature>
<dbReference type="InterPro" id="IPR029151">
    <property type="entry name" value="Sensor-like_sf"/>
</dbReference>
<keyword evidence="6 8" id="KW-0807">Transducer</keyword>
<dbReference type="InterPro" id="IPR033463">
    <property type="entry name" value="sCache_3"/>
</dbReference>
<dbReference type="OrthoDB" id="2379189at2"/>
<dbReference type="PANTHER" id="PTHR32089">
    <property type="entry name" value="METHYL-ACCEPTING CHEMOTAXIS PROTEIN MCPB"/>
    <property type="match status" value="1"/>
</dbReference>
<evidence type="ECO:0000256" key="2">
    <source>
        <dbReference type="ARBA" id="ARBA00022475"/>
    </source>
</evidence>
<keyword evidence="2" id="KW-1003">Cell membrane</keyword>
<dbReference type="SUPFAM" id="SSF58104">
    <property type="entry name" value="Methyl-accepting chemotaxis protein (MCP) signaling domain"/>
    <property type="match status" value="1"/>
</dbReference>
<evidence type="ECO:0000313" key="13">
    <source>
        <dbReference type="Proteomes" id="UP000183508"/>
    </source>
</evidence>
<evidence type="ECO:0000259" key="11">
    <source>
        <dbReference type="PROSITE" id="PS50885"/>
    </source>
</evidence>
<dbReference type="CDD" id="cd11386">
    <property type="entry name" value="MCP_signal"/>
    <property type="match status" value="1"/>
</dbReference>
<feature type="domain" description="HAMP" evidence="11">
    <location>
        <begin position="225"/>
        <end position="277"/>
    </location>
</feature>
<comment type="similarity">
    <text evidence="7">Belongs to the methyl-accepting chemotaxis (MCP) protein family.</text>
</comment>
<keyword evidence="3 9" id="KW-0812">Transmembrane</keyword>
<dbReference type="InterPro" id="IPR003660">
    <property type="entry name" value="HAMP_dom"/>
</dbReference>
<evidence type="ECO:0000256" key="6">
    <source>
        <dbReference type="ARBA" id="ARBA00023224"/>
    </source>
</evidence>
<evidence type="ECO:0000256" key="5">
    <source>
        <dbReference type="ARBA" id="ARBA00023136"/>
    </source>
</evidence>
<evidence type="ECO:0000256" key="8">
    <source>
        <dbReference type="PROSITE-ProRule" id="PRU00284"/>
    </source>
</evidence>
<dbReference type="Pfam" id="PF17202">
    <property type="entry name" value="sCache_3_3"/>
    <property type="match status" value="1"/>
</dbReference>
<sequence>MTETRLQVREDSQNGVVRWFQDISVQHKLMIPLTWIVLVSLLVVGVLGVNTAHRVIVSFSQSKLTTDSRVSFTLLDNQFNGNWQVVDGKLWKGAILFNDNAAVMNEMNAELGDQVALYLGDVRVATSLKDASGQSAVGVKAPPAVADAVLKQGKVYTGQETLGGEPYETAYLPIRDGQMRIVGMWFIGIPLREFVAAENTLRVETALVGLSVLLLMFALGWLLARRFKRALGSLVSLAKDVGGGNLTRLAEVDSGDEVGQLAEGFNDMILALRSLISEAGRASALVAAAAGDLSAIAEEGSRGAEEVSSTIEEVAAGAKQQVKAVENGTGRVAEISHRMQHIAESARTVAAVAEQAHEVTEEGNLSIRQAVSQMHSIQQSVGELEKFVLVLREDSKRIGDIVEAMDAIASQTKLLALNAAIEAARAGEQGLGFTVVAAEVRKLAEQSSASAKRVADLVVSIQTGIKQVLQYTQHCQAEVAAGMNTVNTTGQSFEQIREAVSTVSSQMQDVTSAVEKSRIRRNS</sequence>
<feature type="transmembrane region" description="Helical" evidence="9">
    <location>
        <begin position="29"/>
        <end position="49"/>
    </location>
</feature>
<reference evidence="13" key="1">
    <citation type="submission" date="2016-10" db="EMBL/GenBank/DDBJ databases">
        <authorList>
            <person name="Varghese N."/>
        </authorList>
    </citation>
    <scope>NUCLEOTIDE SEQUENCE [LARGE SCALE GENOMIC DNA]</scope>
    <source>
        <strain evidence="13">DSM 17980</strain>
    </source>
</reference>
<keyword evidence="13" id="KW-1185">Reference proteome</keyword>
<dbReference type="STRING" id="392015.SAMN05421543_13220"/>
<dbReference type="InterPro" id="IPR004089">
    <property type="entry name" value="MCPsignal_dom"/>
</dbReference>
<evidence type="ECO:0000256" key="7">
    <source>
        <dbReference type="ARBA" id="ARBA00029447"/>
    </source>
</evidence>
<dbReference type="GO" id="GO:0005886">
    <property type="term" value="C:plasma membrane"/>
    <property type="evidence" value="ECO:0007669"/>
    <property type="project" value="UniProtKB-SubCell"/>
</dbReference>
<proteinExistence type="inferred from homology"/>
<name>A0A1I7LB71_9BACL</name>
<keyword evidence="5 9" id="KW-0472">Membrane</keyword>
<dbReference type="PROSITE" id="PS50111">
    <property type="entry name" value="CHEMOTAXIS_TRANSDUC_2"/>
    <property type="match status" value="1"/>
</dbReference>
<dbReference type="Pfam" id="PF00015">
    <property type="entry name" value="MCPsignal"/>
    <property type="match status" value="1"/>
</dbReference>
<evidence type="ECO:0000256" key="4">
    <source>
        <dbReference type="ARBA" id="ARBA00022989"/>
    </source>
</evidence>
<dbReference type="RefSeq" id="WP_074956443.1">
    <property type="nucleotide sequence ID" value="NZ_FPBV01000032.1"/>
</dbReference>
<dbReference type="Proteomes" id="UP000183508">
    <property type="component" value="Unassembled WGS sequence"/>
</dbReference>
<protein>
    <submittedName>
        <fullName evidence="12">Methyl-accepting chemotaxis protein</fullName>
    </submittedName>
</protein>
<accession>A0A1I7LB71</accession>
<dbReference type="Pfam" id="PF00672">
    <property type="entry name" value="HAMP"/>
    <property type="match status" value="1"/>
</dbReference>
<dbReference type="EMBL" id="FPBV01000032">
    <property type="protein sequence ID" value="SFV06941.1"/>
    <property type="molecule type" value="Genomic_DNA"/>
</dbReference>
<comment type="subcellular location">
    <subcellularLocation>
        <location evidence="1">Cell membrane</location>
        <topology evidence="1">Multi-pass membrane protein</topology>
    </subcellularLocation>
</comment>
<evidence type="ECO:0000256" key="1">
    <source>
        <dbReference type="ARBA" id="ARBA00004651"/>
    </source>
</evidence>
<keyword evidence="4 9" id="KW-1133">Transmembrane helix</keyword>
<dbReference type="CDD" id="cd06225">
    <property type="entry name" value="HAMP"/>
    <property type="match status" value="1"/>
</dbReference>
<evidence type="ECO:0000256" key="9">
    <source>
        <dbReference type="SAM" id="Phobius"/>
    </source>
</evidence>
<dbReference type="GO" id="GO:0007165">
    <property type="term" value="P:signal transduction"/>
    <property type="evidence" value="ECO:0007669"/>
    <property type="project" value="UniProtKB-KW"/>
</dbReference>
<gene>
    <name evidence="12" type="ORF">SAMN05421543_13220</name>
</gene>
<dbReference type="SMART" id="SM00304">
    <property type="entry name" value="HAMP"/>
    <property type="match status" value="1"/>
</dbReference>
<dbReference type="Gene3D" id="1.10.287.950">
    <property type="entry name" value="Methyl-accepting chemotaxis protein"/>
    <property type="match status" value="1"/>
</dbReference>
<dbReference type="SUPFAM" id="SSF103190">
    <property type="entry name" value="Sensory domain-like"/>
    <property type="match status" value="1"/>
</dbReference>
<evidence type="ECO:0000256" key="3">
    <source>
        <dbReference type="ARBA" id="ARBA00022692"/>
    </source>
</evidence>
<dbReference type="PROSITE" id="PS50885">
    <property type="entry name" value="HAMP"/>
    <property type="match status" value="1"/>
</dbReference>
<dbReference type="PANTHER" id="PTHR32089:SF112">
    <property type="entry name" value="LYSOZYME-LIKE PROTEIN-RELATED"/>
    <property type="match status" value="1"/>
</dbReference>
<dbReference type="AlphaFoldDB" id="A0A1I7LB71"/>
<dbReference type="Gene3D" id="6.10.340.10">
    <property type="match status" value="1"/>
</dbReference>
<organism evidence="12 13">
    <name type="scientific">Alicyclobacillus macrosporangiidus</name>
    <dbReference type="NCBI Taxonomy" id="392015"/>
    <lineage>
        <taxon>Bacteria</taxon>
        <taxon>Bacillati</taxon>
        <taxon>Bacillota</taxon>
        <taxon>Bacilli</taxon>
        <taxon>Bacillales</taxon>
        <taxon>Alicyclobacillaceae</taxon>
        <taxon>Alicyclobacillus</taxon>
    </lineage>
</organism>
<feature type="transmembrane region" description="Helical" evidence="9">
    <location>
        <begin position="206"/>
        <end position="224"/>
    </location>
</feature>
<evidence type="ECO:0000259" key="10">
    <source>
        <dbReference type="PROSITE" id="PS50111"/>
    </source>
</evidence>